<protein>
    <submittedName>
        <fullName evidence="2">Auxin-responsive protein SAUR32</fullName>
    </submittedName>
</protein>
<dbReference type="GO" id="GO:0009733">
    <property type="term" value="P:response to auxin"/>
    <property type="evidence" value="ECO:0007669"/>
    <property type="project" value="InterPro"/>
</dbReference>
<dbReference type="Pfam" id="PF02519">
    <property type="entry name" value="Auxin_inducible"/>
    <property type="match status" value="1"/>
</dbReference>
<organism evidence="2 3">
    <name type="scientific">Ananas comosus</name>
    <name type="common">Pineapple</name>
    <name type="synonym">Ananas ananas</name>
    <dbReference type="NCBI Taxonomy" id="4615"/>
    <lineage>
        <taxon>Eukaryota</taxon>
        <taxon>Viridiplantae</taxon>
        <taxon>Streptophyta</taxon>
        <taxon>Embryophyta</taxon>
        <taxon>Tracheophyta</taxon>
        <taxon>Spermatophyta</taxon>
        <taxon>Magnoliopsida</taxon>
        <taxon>Liliopsida</taxon>
        <taxon>Poales</taxon>
        <taxon>Bromeliaceae</taxon>
        <taxon>Bromelioideae</taxon>
        <taxon>Ananas</taxon>
    </lineage>
</organism>
<comment type="caution">
    <text evidence="2">The sequence shown here is derived from an EMBL/GenBank/DDBJ whole genome shotgun (WGS) entry which is preliminary data.</text>
</comment>
<proteinExistence type="inferred from homology"/>
<gene>
    <name evidence="2" type="ORF">ACMD2_11576</name>
</gene>
<accession>A0A199UEF4</accession>
<reference evidence="2 3" key="1">
    <citation type="journal article" date="2016" name="DNA Res.">
        <title>The draft genome of MD-2 pineapple using hybrid error correction of long reads.</title>
        <authorList>
            <person name="Redwan R.M."/>
            <person name="Saidin A."/>
            <person name="Kumar S.V."/>
        </authorList>
    </citation>
    <scope>NUCLEOTIDE SEQUENCE [LARGE SCALE GENOMIC DNA]</scope>
    <source>
        <strain evidence="3">cv. MD2</strain>
        <tissue evidence="2">Leaf</tissue>
    </source>
</reference>
<dbReference type="InterPro" id="IPR003676">
    <property type="entry name" value="SAUR_fam"/>
</dbReference>
<dbReference type="PANTHER" id="PTHR31374">
    <property type="entry name" value="AUXIN-INDUCED PROTEIN-LIKE-RELATED"/>
    <property type="match status" value="1"/>
</dbReference>
<name>A0A199UEF4_ANACO</name>
<dbReference type="EMBL" id="LSRQ01008391">
    <property type="protein sequence ID" value="OAY63106.1"/>
    <property type="molecule type" value="Genomic_DNA"/>
</dbReference>
<dbReference type="STRING" id="4615.A0A199UEF4"/>
<sequence>MQRKRSLRLCLLWARKPREGCIAVRVGAEGERPKRFDIPVVRLHHVLFMRLFDSTQLRFNYDGTMVIPCRVDSFRDMLQKIVDSDKDTVSENHRREQSHRKIFQTALPVVEKCDELLLTADRLIRRGCPASDIDLRESRAHNKIKNKTAFASAMRLIMLPGLPNVLLL</sequence>
<dbReference type="PANTHER" id="PTHR31374:SF29">
    <property type="entry name" value="SAUR-LIKE AUXIN-RESPONSIVE PROTEIN FAMILY"/>
    <property type="match status" value="1"/>
</dbReference>
<dbReference type="Proteomes" id="UP000092600">
    <property type="component" value="Unassembled WGS sequence"/>
</dbReference>
<dbReference type="AlphaFoldDB" id="A0A199UEF4"/>
<evidence type="ECO:0000256" key="1">
    <source>
        <dbReference type="ARBA" id="ARBA00006974"/>
    </source>
</evidence>
<comment type="similarity">
    <text evidence="1">Belongs to the ARG7 family.</text>
</comment>
<evidence type="ECO:0000313" key="2">
    <source>
        <dbReference type="EMBL" id="OAY63106.1"/>
    </source>
</evidence>
<evidence type="ECO:0000313" key="3">
    <source>
        <dbReference type="Proteomes" id="UP000092600"/>
    </source>
</evidence>